<evidence type="ECO:0000313" key="3">
    <source>
        <dbReference type="Proteomes" id="UP000295484"/>
    </source>
</evidence>
<feature type="domain" description="Calcineurin-like phosphoesterase" evidence="1">
    <location>
        <begin position="33"/>
        <end position="128"/>
    </location>
</feature>
<dbReference type="NCBIfam" id="TIGR04123">
    <property type="entry name" value="P_estr_lig_assc"/>
    <property type="match status" value="1"/>
</dbReference>
<dbReference type="Pfam" id="PF00149">
    <property type="entry name" value="Metallophos"/>
    <property type="match status" value="1"/>
</dbReference>
<dbReference type="SUPFAM" id="SSF56300">
    <property type="entry name" value="Metallo-dependent phosphatases"/>
    <property type="match status" value="1"/>
</dbReference>
<dbReference type="AlphaFoldDB" id="A0A4R8FXE8"/>
<protein>
    <submittedName>
        <fullName evidence="2">Putative phosphoesterase</fullName>
    </submittedName>
</protein>
<accession>A0A4R8FXE8</accession>
<dbReference type="GO" id="GO:0016787">
    <property type="term" value="F:hydrolase activity"/>
    <property type="evidence" value="ECO:0007669"/>
    <property type="project" value="InterPro"/>
</dbReference>
<evidence type="ECO:0000259" key="1">
    <source>
        <dbReference type="Pfam" id="PF00149"/>
    </source>
</evidence>
<dbReference type="PIRSF" id="PIRSF000887">
    <property type="entry name" value="Pesterase_MJ0037"/>
    <property type="match status" value="1"/>
</dbReference>
<gene>
    <name evidence="2" type="ORF">EV657_11248</name>
</gene>
<dbReference type="InterPro" id="IPR029052">
    <property type="entry name" value="Metallo-depent_PP-like"/>
</dbReference>
<dbReference type="InterPro" id="IPR024173">
    <property type="entry name" value="Pesterase_MJ0037-like"/>
</dbReference>
<name>A0A4R8FXE8_9RHOB</name>
<dbReference type="EMBL" id="SOEB01000012">
    <property type="protein sequence ID" value="TDX28221.1"/>
    <property type="molecule type" value="Genomic_DNA"/>
</dbReference>
<organism evidence="2 3">
    <name type="scientific">Rhodovulum visakhapatnamense</name>
    <dbReference type="NCBI Taxonomy" id="364297"/>
    <lineage>
        <taxon>Bacteria</taxon>
        <taxon>Pseudomonadati</taxon>
        <taxon>Pseudomonadota</taxon>
        <taxon>Alphaproteobacteria</taxon>
        <taxon>Rhodobacterales</taxon>
        <taxon>Paracoccaceae</taxon>
        <taxon>Rhodovulum</taxon>
    </lineage>
</organism>
<reference evidence="2 3" key="1">
    <citation type="submission" date="2019-03" db="EMBL/GenBank/DDBJ databases">
        <title>Genomic Encyclopedia of Type Strains, Phase IV (KMG-IV): sequencing the most valuable type-strain genomes for metagenomic binning, comparative biology and taxonomic classification.</title>
        <authorList>
            <person name="Goeker M."/>
        </authorList>
    </citation>
    <scope>NUCLEOTIDE SEQUENCE [LARGE SCALE GENOMIC DNA]</scope>
    <source>
        <strain evidence="2 3">JA181</strain>
    </source>
</reference>
<comment type="caution">
    <text evidence="2">The sequence shown here is derived from an EMBL/GenBank/DDBJ whole genome shotgun (WGS) entry which is preliminary data.</text>
</comment>
<dbReference type="Proteomes" id="UP000295484">
    <property type="component" value="Unassembled WGS sequence"/>
</dbReference>
<dbReference type="PANTHER" id="PTHR39323">
    <property type="entry name" value="BLR1149 PROTEIN"/>
    <property type="match status" value="1"/>
</dbReference>
<dbReference type="Gene3D" id="3.60.21.10">
    <property type="match status" value="1"/>
</dbReference>
<sequence>MRLKQSMNEHPFPLAGTVLTARASGALWWEAERLLAVSDLHLGKADRLARRAGALLPPYDTHETLTRLAAEIEALAPRTVICLGDSFDDDDAARDLPEPATDRLTALMAGRRWIWISGNHDPAPPDLGGTALAELALGPLRFRHIAEREAEGEVSGHYHPKMRRRLGGQSVARPCFLVDCRRAILPAFGAYTGGLATHAPVLDALMGADALAILTGPKALALPMRA</sequence>
<dbReference type="InterPro" id="IPR026336">
    <property type="entry name" value="PdeM-like"/>
</dbReference>
<proteinExistence type="predicted"/>
<dbReference type="InterPro" id="IPR004843">
    <property type="entry name" value="Calcineurin-like_PHP"/>
</dbReference>
<evidence type="ECO:0000313" key="2">
    <source>
        <dbReference type="EMBL" id="TDX28221.1"/>
    </source>
</evidence>
<dbReference type="PANTHER" id="PTHR39323:SF1">
    <property type="entry name" value="BLR1149 PROTEIN"/>
    <property type="match status" value="1"/>
</dbReference>